<keyword evidence="12" id="KW-1185">Reference proteome</keyword>
<keyword evidence="6" id="KW-0811">Translocation</keyword>
<dbReference type="EMBL" id="JABWDY010015938">
    <property type="protein sequence ID" value="KAF5196486.1"/>
    <property type="molecule type" value="Genomic_DNA"/>
</dbReference>
<dbReference type="GO" id="GO:0051028">
    <property type="term" value="P:mRNA transport"/>
    <property type="evidence" value="ECO:0007669"/>
    <property type="project" value="UniProtKB-KW"/>
</dbReference>
<dbReference type="InterPro" id="IPR007230">
    <property type="entry name" value="Nup98_auto-Pept-S59_dom"/>
</dbReference>
<dbReference type="PROSITE" id="PS51434">
    <property type="entry name" value="NUP_C"/>
    <property type="match status" value="1"/>
</dbReference>
<comment type="subcellular location">
    <subcellularLocation>
        <location evidence="1">Nucleus</location>
        <location evidence="1">Nuclear pore complex</location>
    </subcellularLocation>
</comment>
<feature type="domain" description="Peptidase S59" evidence="10">
    <location>
        <begin position="173"/>
        <end position="270"/>
    </location>
</feature>
<gene>
    <name evidence="11" type="ORF">FRX31_013927</name>
</gene>
<dbReference type="GO" id="GO:0034398">
    <property type="term" value="P:telomere tethering at nuclear periphery"/>
    <property type="evidence" value="ECO:0007669"/>
    <property type="project" value="TreeGrafter"/>
</dbReference>
<organism evidence="11 12">
    <name type="scientific">Thalictrum thalictroides</name>
    <name type="common">Rue-anemone</name>
    <name type="synonym">Anemone thalictroides</name>
    <dbReference type="NCBI Taxonomy" id="46969"/>
    <lineage>
        <taxon>Eukaryota</taxon>
        <taxon>Viridiplantae</taxon>
        <taxon>Streptophyta</taxon>
        <taxon>Embryophyta</taxon>
        <taxon>Tracheophyta</taxon>
        <taxon>Spermatophyta</taxon>
        <taxon>Magnoliopsida</taxon>
        <taxon>Ranunculales</taxon>
        <taxon>Ranunculaceae</taxon>
        <taxon>Thalictroideae</taxon>
        <taxon>Thalictrum</taxon>
    </lineage>
</organism>
<evidence type="ECO:0000256" key="7">
    <source>
        <dbReference type="ARBA" id="ARBA00023132"/>
    </source>
</evidence>
<feature type="region of interest" description="Disordered" evidence="9">
    <location>
        <begin position="52"/>
        <end position="87"/>
    </location>
</feature>
<dbReference type="GO" id="GO:0008139">
    <property type="term" value="F:nuclear localization sequence binding"/>
    <property type="evidence" value="ECO:0007669"/>
    <property type="project" value="TreeGrafter"/>
</dbReference>
<sequence>MNGGGFDDWWKTDVHPTTQSNPFGVSSTFGQSSTNVISSTFPLNPSPFGTTSNSSFFTPSSTGIGSTSSSHPQTHHPLNPSPIGTSSSCSVSSSPLIFGSKPAPGLAFGQTCSGLCNTQSAGVLQSNPPSLGQTNSAFGQKMDSYITGHRAGEAAIVYEHEADVEVLMPKLKHADYYTEPGIQELVAKERVEPGFCQHVKNFVVGRHGYGIIKFIGETDVRGLDLESIVQFNNREVFVYMDDSKKPPMGQGLNKPAEVTLLNIKCFEKKT</sequence>
<keyword evidence="4" id="KW-0509">mRNA transport</keyword>
<reference evidence="11 12" key="1">
    <citation type="submission" date="2020-06" db="EMBL/GenBank/DDBJ databases">
        <title>Transcriptomic and genomic resources for Thalictrum thalictroides and T. hernandezii: Facilitating candidate gene discovery in an emerging model plant lineage.</title>
        <authorList>
            <person name="Arias T."/>
            <person name="Riano-Pachon D.M."/>
            <person name="Di Stilio V.S."/>
        </authorList>
    </citation>
    <scope>NUCLEOTIDE SEQUENCE [LARGE SCALE GENOMIC DNA]</scope>
    <source>
        <strain evidence="12">cv. WT478/WT964</strain>
        <tissue evidence="11">Leaves</tissue>
    </source>
</reference>
<evidence type="ECO:0000313" key="11">
    <source>
        <dbReference type="EMBL" id="KAF5196486.1"/>
    </source>
</evidence>
<dbReference type="GO" id="GO:0000973">
    <property type="term" value="P:post-transcriptional tethering of RNA polymerase II gene DNA at nuclear periphery"/>
    <property type="evidence" value="ECO:0007669"/>
    <property type="project" value="TreeGrafter"/>
</dbReference>
<comment type="caution">
    <text evidence="11">The sequence shown here is derived from an EMBL/GenBank/DDBJ whole genome shotgun (WGS) entry which is preliminary data.</text>
</comment>
<dbReference type="Pfam" id="PF04096">
    <property type="entry name" value="Nucleoporin2"/>
    <property type="match status" value="1"/>
</dbReference>
<evidence type="ECO:0000256" key="2">
    <source>
        <dbReference type="ARBA" id="ARBA00008926"/>
    </source>
</evidence>
<dbReference type="OrthoDB" id="31011at2759"/>
<dbReference type="GO" id="GO:0017056">
    <property type="term" value="F:structural constituent of nuclear pore"/>
    <property type="evidence" value="ECO:0007669"/>
    <property type="project" value="InterPro"/>
</dbReference>
<dbReference type="SUPFAM" id="SSF82215">
    <property type="entry name" value="C-terminal autoproteolytic domain of nucleoporin nup98"/>
    <property type="match status" value="1"/>
</dbReference>
<dbReference type="InterPro" id="IPR037665">
    <property type="entry name" value="Nucleoporin_S59-like"/>
</dbReference>
<keyword evidence="8" id="KW-0539">Nucleus</keyword>
<protein>
    <submittedName>
        <fullName evidence="11">Nuclear pore complex protein nup98a</fullName>
    </submittedName>
</protein>
<evidence type="ECO:0000256" key="5">
    <source>
        <dbReference type="ARBA" id="ARBA00022927"/>
    </source>
</evidence>
<accession>A0A7J6WGD9</accession>
<evidence type="ECO:0000256" key="3">
    <source>
        <dbReference type="ARBA" id="ARBA00022448"/>
    </source>
</evidence>
<dbReference type="AlphaFoldDB" id="A0A7J6WGD9"/>
<dbReference type="GO" id="GO:0044614">
    <property type="term" value="C:nuclear pore cytoplasmic filaments"/>
    <property type="evidence" value="ECO:0007669"/>
    <property type="project" value="TreeGrafter"/>
</dbReference>
<evidence type="ECO:0000256" key="6">
    <source>
        <dbReference type="ARBA" id="ARBA00023010"/>
    </source>
</evidence>
<keyword evidence="5" id="KW-0653">Protein transport</keyword>
<dbReference type="GO" id="GO:0006405">
    <property type="term" value="P:RNA export from nucleus"/>
    <property type="evidence" value="ECO:0007669"/>
    <property type="project" value="TreeGrafter"/>
</dbReference>
<evidence type="ECO:0000259" key="10">
    <source>
        <dbReference type="PROSITE" id="PS51434"/>
    </source>
</evidence>
<evidence type="ECO:0000256" key="9">
    <source>
        <dbReference type="SAM" id="MobiDB-lite"/>
    </source>
</evidence>
<dbReference type="InterPro" id="IPR036903">
    <property type="entry name" value="Nup98_auto-Pept-S59_dom_sf"/>
</dbReference>
<dbReference type="GO" id="GO:0003723">
    <property type="term" value="F:RNA binding"/>
    <property type="evidence" value="ECO:0007669"/>
    <property type="project" value="TreeGrafter"/>
</dbReference>
<dbReference type="PANTHER" id="PTHR23198">
    <property type="entry name" value="NUCLEOPORIN"/>
    <property type="match status" value="1"/>
</dbReference>
<evidence type="ECO:0000256" key="4">
    <source>
        <dbReference type="ARBA" id="ARBA00022816"/>
    </source>
</evidence>
<name>A0A7J6WGD9_THATH</name>
<evidence type="ECO:0000256" key="1">
    <source>
        <dbReference type="ARBA" id="ARBA00004567"/>
    </source>
</evidence>
<dbReference type="Gene3D" id="3.30.1610.10">
    <property type="entry name" value="Peptidase S59, nucleoporin"/>
    <property type="match status" value="1"/>
</dbReference>
<evidence type="ECO:0000256" key="8">
    <source>
        <dbReference type="ARBA" id="ARBA00023242"/>
    </source>
</evidence>
<comment type="similarity">
    <text evidence="2">Belongs to the nucleoporin GLFG family.</text>
</comment>
<dbReference type="Proteomes" id="UP000554482">
    <property type="component" value="Unassembled WGS sequence"/>
</dbReference>
<proteinExistence type="inferred from homology"/>
<keyword evidence="3" id="KW-0813">Transport</keyword>
<dbReference type="PANTHER" id="PTHR23198:SF6">
    <property type="entry name" value="NUCLEAR PORE COMPLEX PROTEIN NUP98-NUP96"/>
    <property type="match status" value="1"/>
</dbReference>
<dbReference type="GO" id="GO:0006606">
    <property type="term" value="P:protein import into nucleus"/>
    <property type="evidence" value="ECO:0007669"/>
    <property type="project" value="TreeGrafter"/>
</dbReference>
<keyword evidence="7" id="KW-0906">Nuclear pore complex</keyword>
<evidence type="ECO:0000313" key="12">
    <source>
        <dbReference type="Proteomes" id="UP000554482"/>
    </source>
</evidence>